<feature type="region of interest" description="Disordered" evidence="1">
    <location>
        <begin position="161"/>
        <end position="180"/>
    </location>
</feature>
<comment type="caution">
    <text evidence="2">The sequence shown here is derived from an EMBL/GenBank/DDBJ whole genome shotgun (WGS) entry which is preliminary data.</text>
</comment>
<protein>
    <submittedName>
        <fullName evidence="2">Bacteriophage portal protein</fullName>
    </submittedName>
</protein>
<keyword evidence="3" id="KW-1185">Reference proteome</keyword>
<organism evidence="2 3">
    <name type="scientific">Brochothrix campestris FSL F6-1037</name>
    <dbReference type="NCBI Taxonomy" id="1265861"/>
    <lineage>
        <taxon>Bacteria</taxon>
        <taxon>Bacillati</taxon>
        <taxon>Bacillota</taxon>
        <taxon>Bacilli</taxon>
        <taxon>Bacillales</taxon>
        <taxon>Listeriaceae</taxon>
        <taxon>Brochothrix</taxon>
    </lineage>
</organism>
<reference evidence="2 3" key="1">
    <citation type="submission" date="2012-12" db="EMBL/GenBank/DDBJ databases">
        <title>Novel taxa of Listeriaceae from agricultural environments in the United States.</title>
        <authorList>
            <person name="den Bakker H.C."/>
            <person name="Allred A."/>
            <person name="Warchocki S."/>
            <person name="Wright E.M."/>
            <person name="Burrell A."/>
            <person name="Nightingale K.K."/>
            <person name="Kephart D."/>
            <person name="Wiedmann M."/>
        </authorList>
    </citation>
    <scope>NUCLEOTIDE SEQUENCE [LARGE SCALE GENOMIC DNA]</scope>
    <source>
        <strain evidence="2 3">FSL F6-1037</strain>
    </source>
</reference>
<gene>
    <name evidence="2" type="ORF">BCAMP_12371</name>
</gene>
<dbReference type="PATRIC" id="fig|1265861.3.peg.2406"/>
<dbReference type="EMBL" id="AODH01000076">
    <property type="protein sequence ID" value="EUJ34266.1"/>
    <property type="molecule type" value="Genomic_DNA"/>
</dbReference>
<dbReference type="Pfam" id="PF04860">
    <property type="entry name" value="Phage_portal"/>
    <property type="match status" value="1"/>
</dbReference>
<feature type="compositionally biased region" description="Low complexity" evidence="1">
    <location>
        <begin position="165"/>
        <end position="174"/>
    </location>
</feature>
<proteinExistence type="predicted"/>
<evidence type="ECO:0000256" key="1">
    <source>
        <dbReference type="SAM" id="MobiDB-lite"/>
    </source>
</evidence>
<dbReference type="STRING" id="1265861.BCAMP_12371"/>
<dbReference type="InterPro" id="IPR006944">
    <property type="entry name" value="Phage/GTA_portal"/>
</dbReference>
<dbReference type="AlphaFoldDB" id="W7CEN9"/>
<evidence type="ECO:0000313" key="2">
    <source>
        <dbReference type="EMBL" id="EUJ34266.1"/>
    </source>
</evidence>
<sequence length="180" mass="19891">MKLRNKSKKDFEEVNSGAKNANSVIVLDDTQDFSQFELNTDVLKMIQNNVYSTKQIAKAFGIPLSRFGMELVNSTDDSANDLYVSSTLRAYSKMITDEIALKLSVDVDIDFSVLKGHDVQTKFNKMMDATKGAGILTINEARSFYDLDLIDNGDKLIPRLKGGDTDATTGTTENGDSEIE</sequence>
<dbReference type="Proteomes" id="UP000019243">
    <property type="component" value="Unassembled WGS sequence"/>
</dbReference>
<name>W7CEN9_9LIST</name>
<evidence type="ECO:0000313" key="3">
    <source>
        <dbReference type="Proteomes" id="UP000019243"/>
    </source>
</evidence>
<dbReference type="RefSeq" id="WP_198015788.1">
    <property type="nucleotide sequence ID" value="NZ_AODH01000076.1"/>
</dbReference>
<accession>W7CEN9</accession>